<sequence>MQPSRNILLWLRQVDIHHQTHNLRLQYIILQLVQQERISINTD</sequence>
<organism evidence="1">
    <name type="scientific">Anguilla anguilla</name>
    <name type="common">European freshwater eel</name>
    <name type="synonym">Muraena anguilla</name>
    <dbReference type="NCBI Taxonomy" id="7936"/>
    <lineage>
        <taxon>Eukaryota</taxon>
        <taxon>Metazoa</taxon>
        <taxon>Chordata</taxon>
        <taxon>Craniata</taxon>
        <taxon>Vertebrata</taxon>
        <taxon>Euteleostomi</taxon>
        <taxon>Actinopterygii</taxon>
        <taxon>Neopterygii</taxon>
        <taxon>Teleostei</taxon>
        <taxon>Anguilliformes</taxon>
        <taxon>Anguillidae</taxon>
        <taxon>Anguilla</taxon>
    </lineage>
</organism>
<reference evidence="1" key="1">
    <citation type="submission" date="2014-11" db="EMBL/GenBank/DDBJ databases">
        <authorList>
            <person name="Amaro Gonzalez C."/>
        </authorList>
    </citation>
    <scope>NUCLEOTIDE SEQUENCE</scope>
</reference>
<protein>
    <submittedName>
        <fullName evidence="1">Uncharacterized protein</fullName>
    </submittedName>
</protein>
<dbReference type="AlphaFoldDB" id="A0A0E9U279"/>
<dbReference type="EMBL" id="GBXM01049494">
    <property type="protein sequence ID" value="JAH59083.1"/>
    <property type="molecule type" value="Transcribed_RNA"/>
</dbReference>
<evidence type="ECO:0000313" key="1">
    <source>
        <dbReference type="EMBL" id="JAH59083.1"/>
    </source>
</evidence>
<proteinExistence type="predicted"/>
<accession>A0A0E9U279</accession>
<name>A0A0E9U279_ANGAN</name>
<reference evidence="1" key="2">
    <citation type="journal article" date="2015" name="Fish Shellfish Immunol.">
        <title>Early steps in the European eel (Anguilla anguilla)-Vibrio vulnificus interaction in the gills: Role of the RtxA13 toxin.</title>
        <authorList>
            <person name="Callol A."/>
            <person name="Pajuelo D."/>
            <person name="Ebbesson L."/>
            <person name="Teles M."/>
            <person name="MacKenzie S."/>
            <person name="Amaro C."/>
        </authorList>
    </citation>
    <scope>NUCLEOTIDE SEQUENCE</scope>
</reference>